<dbReference type="PANTHER" id="PTHR33678:SF1">
    <property type="entry name" value="BLL1576 PROTEIN"/>
    <property type="match status" value="1"/>
</dbReference>
<name>A0ABT8A290_9PROT</name>
<sequence length="139" mass="15064">MVIDLAALPDDADALRAIVLAQAAALADQRALIERLRLQLARLRRLQFGRSSERLAAEADQLELALEELETEAPTPPPAEDPADAAARPERRKPARRPFPEHLPREVVEHGAGAQGCAACGGTLRRLGEDVTEVLDYAC</sequence>
<evidence type="ECO:0000256" key="1">
    <source>
        <dbReference type="SAM" id="MobiDB-lite"/>
    </source>
</evidence>
<comment type="caution">
    <text evidence="3">The sequence shown here is derived from an EMBL/GenBank/DDBJ whole genome shotgun (WGS) entry which is preliminary data.</text>
</comment>
<feature type="domain" description="Transposase TnpC homeodomain" evidence="2">
    <location>
        <begin position="35"/>
        <end position="108"/>
    </location>
</feature>
<dbReference type="EMBL" id="JAUFPN010000045">
    <property type="protein sequence ID" value="MDN3563867.1"/>
    <property type="molecule type" value="Genomic_DNA"/>
</dbReference>
<evidence type="ECO:0000313" key="3">
    <source>
        <dbReference type="EMBL" id="MDN3563867.1"/>
    </source>
</evidence>
<dbReference type="Proteomes" id="UP001529369">
    <property type="component" value="Unassembled WGS sequence"/>
</dbReference>
<evidence type="ECO:0000313" key="4">
    <source>
        <dbReference type="Proteomes" id="UP001529369"/>
    </source>
</evidence>
<dbReference type="RefSeq" id="WP_290315661.1">
    <property type="nucleotide sequence ID" value="NZ_JAUFPN010000045.1"/>
</dbReference>
<organism evidence="3 4">
    <name type="scientific">Paeniroseomonas aquatica</name>
    <dbReference type="NCBI Taxonomy" id="373043"/>
    <lineage>
        <taxon>Bacteria</taxon>
        <taxon>Pseudomonadati</taxon>
        <taxon>Pseudomonadota</taxon>
        <taxon>Alphaproteobacteria</taxon>
        <taxon>Acetobacterales</taxon>
        <taxon>Acetobacteraceae</taxon>
        <taxon>Paeniroseomonas</taxon>
    </lineage>
</organism>
<dbReference type="InterPro" id="IPR052344">
    <property type="entry name" value="Transposase-related"/>
</dbReference>
<dbReference type="PANTHER" id="PTHR33678">
    <property type="entry name" value="BLL1576 PROTEIN"/>
    <property type="match status" value="1"/>
</dbReference>
<protein>
    <recommendedName>
        <fullName evidence="2">Transposase TnpC homeodomain domain-containing protein</fullName>
    </recommendedName>
</protein>
<feature type="region of interest" description="Disordered" evidence="1">
    <location>
        <begin position="68"/>
        <end position="106"/>
    </location>
</feature>
<dbReference type="Pfam" id="PF13007">
    <property type="entry name" value="LZ_Tnp_IS66"/>
    <property type="match status" value="1"/>
</dbReference>
<dbReference type="InterPro" id="IPR024463">
    <property type="entry name" value="Transposase_TnpC_homeodom"/>
</dbReference>
<gene>
    <name evidence="3" type="ORF">QWZ14_05680</name>
</gene>
<proteinExistence type="predicted"/>
<keyword evidence="4" id="KW-1185">Reference proteome</keyword>
<accession>A0ABT8A290</accession>
<reference evidence="4" key="1">
    <citation type="journal article" date="2019" name="Int. J. Syst. Evol. Microbiol.">
        <title>The Global Catalogue of Microorganisms (GCM) 10K type strain sequencing project: providing services to taxonomists for standard genome sequencing and annotation.</title>
        <authorList>
            <consortium name="The Broad Institute Genomics Platform"/>
            <consortium name="The Broad Institute Genome Sequencing Center for Infectious Disease"/>
            <person name="Wu L."/>
            <person name="Ma J."/>
        </authorList>
    </citation>
    <scope>NUCLEOTIDE SEQUENCE [LARGE SCALE GENOMIC DNA]</scope>
    <source>
        <strain evidence="4">CECT 7131</strain>
    </source>
</reference>
<evidence type="ECO:0000259" key="2">
    <source>
        <dbReference type="Pfam" id="PF13007"/>
    </source>
</evidence>